<dbReference type="InterPro" id="IPR015421">
    <property type="entry name" value="PyrdxlP-dep_Trfase_major"/>
</dbReference>
<dbReference type="Gene3D" id="3.90.1150.10">
    <property type="entry name" value="Aspartate Aminotransferase, domain 1"/>
    <property type="match status" value="1"/>
</dbReference>
<gene>
    <name evidence="9" type="ORF">FHS18_002976</name>
</gene>
<dbReference type="InterPro" id="IPR010970">
    <property type="entry name" value="Cys_dSase_SufS"/>
</dbReference>
<evidence type="ECO:0000256" key="6">
    <source>
        <dbReference type="ARBA" id="ARBA00050776"/>
    </source>
</evidence>
<dbReference type="AlphaFoldDB" id="A0A7W5FND4"/>
<protein>
    <recommendedName>
        <fullName evidence="3">cysteine desulfurase</fullName>
        <ecNumber evidence="3">2.8.1.7</ecNumber>
    </recommendedName>
</protein>
<dbReference type="EMBL" id="JACHXK010000005">
    <property type="protein sequence ID" value="MBB3110909.1"/>
    <property type="molecule type" value="Genomic_DNA"/>
</dbReference>
<accession>A0A7W5FND4</accession>
<dbReference type="Gene3D" id="3.40.640.10">
    <property type="entry name" value="Type I PLP-dependent aspartate aminotransferase-like (Major domain)"/>
    <property type="match status" value="1"/>
</dbReference>
<feature type="region of interest" description="Disordered" evidence="7">
    <location>
        <begin position="231"/>
        <end position="261"/>
    </location>
</feature>
<proteinExistence type="inferred from homology"/>
<comment type="caution">
    <text evidence="9">The sequence shown here is derived from an EMBL/GenBank/DDBJ whole genome shotgun (WGS) entry which is preliminary data.</text>
</comment>
<dbReference type="Pfam" id="PF00266">
    <property type="entry name" value="Aminotran_5"/>
    <property type="match status" value="1"/>
</dbReference>
<dbReference type="InterPro" id="IPR000192">
    <property type="entry name" value="Aminotrans_V_dom"/>
</dbReference>
<comment type="similarity">
    <text evidence="2">Belongs to the class-V pyridoxal-phosphate-dependent aminotransferase family. Csd subfamily.</text>
</comment>
<feature type="domain" description="Aminotransferase class V" evidence="8">
    <location>
        <begin position="10"/>
        <end position="378"/>
    </location>
</feature>
<comment type="catalytic activity">
    <reaction evidence="6">
        <text>(sulfur carrier)-H + L-cysteine = (sulfur carrier)-SH + L-alanine</text>
        <dbReference type="Rhea" id="RHEA:43892"/>
        <dbReference type="Rhea" id="RHEA-COMP:14737"/>
        <dbReference type="Rhea" id="RHEA-COMP:14739"/>
        <dbReference type="ChEBI" id="CHEBI:29917"/>
        <dbReference type="ChEBI" id="CHEBI:35235"/>
        <dbReference type="ChEBI" id="CHEBI:57972"/>
        <dbReference type="ChEBI" id="CHEBI:64428"/>
        <dbReference type="EC" id="2.8.1.7"/>
    </reaction>
</comment>
<organism evidence="9 10">
    <name type="scientific">Paenibacillus phyllosphaerae</name>
    <dbReference type="NCBI Taxonomy" id="274593"/>
    <lineage>
        <taxon>Bacteria</taxon>
        <taxon>Bacillati</taxon>
        <taxon>Bacillota</taxon>
        <taxon>Bacilli</taxon>
        <taxon>Bacillales</taxon>
        <taxon>Paenibacillaceae</taxon>
        <taxon>Paenibacillus</taxon>
    </lineage>
</organism>
<dbReference type="InterPro" id="IPR015424">
    <property type="entry name" value="PyrdxlP-dep_Trfase"/>
</dbReference>
<keyword evidence="5" id="KW-0663">Pyridoxal phosphate</keyword>
<evidence type="ECO:0000256" key="2">
    <source>
        <dbReference type="ARBA" id="ARBA00010447"/>
    </source>
</evidence>
<name>A0A7W5FND4_9BACL</name>
<dbReference type="CDD" id="cd06453">
    <property type="entry name" value="SufS_like"/>
    <property type="match status" value="1"/>
</dbReference>
<dbReference type="EC" id="2.8.1.7" evidence="3"/>
<evidence type="ECO:0000256" key="1">
    <source>
        <dbReference type="ARBA" id="ARBA00001933"/>
    </source>
</evidence>
<dbReference type="SUPFAM" id="SSF53383">
    <property type="entry name" value="PLP-dependent transferases"/>
    <property type="match status" value="1"/>
</dbReference>
<keyword evidence="4" id="KW-0808">Transferase</keyword>
<dbReference type="InterPro" id="IPR015422">
    <property type="entry name" value="PyrdxlP-dep_Trfase_small"/>
</dbReference>
<dbReference type="PIRSF" id="PIRSF005572">
    <property type="entry name" value="NifS"/>
    <property type="match status" value="1"/>
</dbReference>
<keyword evidence="10" id="KW-1185">Reference proteome</keyword>
<dbReference type="NCBIfam" id="TIGR01977">
    <property type="entry name" value="am_tr_V_EF2568"/>
    <property type="match status" value="1"/>
</dbReference>
<sequence length="390" mass="41605">MDQEQTRPIIYLDHAATSWPKAPGVIEAVVQAMENDSANPGRGSHQMAVRASRILFDTRKQLAKLFRIKNPNDIAFTLNTTMGLNMAIKGLVTPGDHVIATAVEHNSVRRPLEYLKATAGIDVTYLEPDDKGYLDPNLVKNAIRSTTKLVAVNHSSNLLGSVISVGDIGAITKANGVKLLVDAAQSAGTIDIDVAAMGIDMLAFPGHKGLLGPQGTGGLYIAPDLDLEPLMHGGTGSQSESPQQPLVRPDRYEAGTPNTSGLAGLKAGVQYVLHETPQKIHTKEWALTQRMMEGLLSISGVRILGPALGENRSGIVSIIVENVDPSETAFILDQHYGIAVRSGFHCTPLAHGIAGTLETGAIRSSVGCFTTEAEADAFVDAIREIKQHYQ</sequence>
<dbReference type="InterPro" id="IPR010969">
    <property type="entry name" value="Cys_dSase-rel_unknwn_funct"/>
</dbReference>
<dbReference type="RefSeq" id="WP_183600781.1">
    <property type="nucleotide sequence ID" value="NZ_JACHXK010000005.1"/>
</dbReference>
<evidence type="ECO:0000313" key="10">
    <source>
        <dbReference type="Proteomes" id="UP000570361"/>
    </source>
</evidence>
<evidence type="ECO:0000259" key="8">
    <source>
        <dbReference type="Pfam" id="PF00266"/>
    </source>
</evidence>
<dbReference type="GO" id="GO:0006534">
    <property type="term" value="P:cysteine metabolic process"/>
    <property type="evidence" value="ECO:0007669"/>
    <property type="project" value="InterPro"/>
</dbReference>
<dbReference type="PANTHER" id="PTHR43586:SF4">
    <property type="entry name" value="ISOPENICILLIN N EPIMERASE"/>
    <property type="match status" value="1"/>
</dbReference>
<dbReference type="InterPro" id="IPR016454">
    <property type="entry name" value="Cysteine_dSase"/>
</dbReference>
<dbReference type="Proteomes" id="UP000570361">
    <property type="component" value="Unassembled WGS sequence"/>
</dbReference>
<evidence type="ECO:0000256" key="7">
    <source>
        <dbReference type="SAM" id="MobiDB-lite"/>
    </source>
</evidence>
<dbReference type="GO" id="GO:0031071">
    <property type="term" value="F:cysteine desulfurase activity"/>
    <property type="evidence" value="ECO:0007669"/>
    <property type="project" value="UniProtKB-EC"/>
</dbReference>
<evidence type="ECO:0000256" key="3">
    <source>
        <dbReference type="ARBA" id="ARBA00012239"/>
    </source>
</evidence>
<evidence type="ECO:0000313" key="9">
    <source>
        <dbReference type="EMBL" id="MBB3110909.1"/>
    </source>
</evidence>
<evidence type="ECO:0000256" key="5">
    <source>
        <dbReference type="ARBA" id="ARBA00022898"/>
    </source>
</evidence>
<reference evidence="9 10" key="1">
    <citation type="submission" date="2020-08" db="EMBL/GenBank/DDBJ databases">
        <title>Genomic Encyclopedia of Type Strains, Phase III (KMG-III): the genomes of soil and plant-associated and newly described type strains.</title>
        <authorList>
            <person name="Whitman W."/>
        </authorList>
    </citation>
    <scope>NUCLEOTIDE SEQUENCE [LARGE SCALE GENOMIC DNA]</scope>
    <source>
        <strain evidence="9 10">CECT 5862</strain>
    </source>
</reference>
<dbReference type="GO" id="GO:0030170">
    <property type="term" value="F:pyridoxal phosphate binding"/>
    <property type="evidence" value="ECO:0007669"/>
    <property type="project" value="InterPro"/>
</dbReference>
<comment type="cofactor">
    <cofactor evidence="1">
        <name>pyridoxal 5'-phosphate</name>
        <dbReference type="ChEBI" id="CHEBI:597326"/>
    </cofactor>
</comment>
<evidence type="ECO:0000256" key="4">
    <source>
        <dbReference type="ARBA" id="ARBA00022679"/>
    </source>
</evidence>
<dbReference type="PANTHER" id="PTHR43586">
    <property type="entry name" value="CYSTEINE DESULFURASE"/>
    <property type="match status" value="1"/>
</dbReference>